<dbReference type="AlphaFoldDB" id="A0A099K984"/>
<reference evidence="1 2" key="1">
    <citation type="submission" date="2014-08" db="EMBL/GenBank/DDBJ databases">
        <title>Genomic and Phenotypic Diversity of Colwellia psychrerythraea strains from Disparate Marine Basins.</title>
        <authorList>
            <person name="Techtmann S.M."/>
            <person name="Stelling S.C."/>
            <person name="Utturkar S.M."/>
            <person name="Alshibli N."/>
            <person name="Harris A."/>
            <person name="Brown S.D."/>
            <person name="Hazen T.C."/>
        </authorList>
    </citation>
    <scope>NUCLEOTIDE SEQUENCE [LARGE SCALE GENOMIC DNA]</scope>
    <source>
        <strain evidence="1 2">ND2E</strain>
    </source>
</reference>
<protein>
    <submittedName>
        <fullName evidence="1">Uncharacterized protein</fullName>
    </submittedName>
</protein>
<comment type="caution">
    <text evidence="1">The sequence shown here is derived from an EMBL/GenBank/DDBJ whole genome shotgun (WGS) entry which is preliminary data.</text>
</comment>
<evidence type="ECO:0000313" key="1">
    <source>
        <dbReference type="EMBL" id="KGJ86597.1"/>
    </source>
</evidence>
<name>A0A099K984_COLPS</name>
<organism evidence="1 2">
    <name type="scientific">Colwellia psychrerythraea</name>
    <name type="common">Vibrio psychroerythus</name>
    <dbReference type="NCBI Taxonomy" id="28229"/>
    <lineage>
        <taxon>Bacteria</taxon>
        <taxon>Pseudomonadati</taxon>
        <taxon>Pseudomonadota</taxon>
        <taxon>Gammaproteobacteria</taxon>
        <taxon>Alteromonadales</taxon>
        <taxon>Colwelliaceae</taxon>
        <taxon>Colwellia</taxon>
    </lineage>
</organism>
<gene>
    <name evidence="1" type="ORF">ND2E_0769</name>
</gene>
<accession>A0A099K984</accession>
<proteinExistence type="predicted"/>
<dbReference type="EMBL" id="JQED01000056">
    <property type="protein sequence ID" value="KGJ86597.1"/>
    <property type="molecule type" value="Genomic_DNA"/>
</dbReference>
<dbReference type="Proteomes" id="UP000029843">
    <property type="component" value="Unassembled WGS sequence"/>
</dbReference>
<evidence type="ECO:0000313" key="2">
    <source>
        <dbReference type="Proteomes" id="UP000029843"/>
    </source>
</evidence>
<dbReference type="PATRIC" id="fig|28229.4.peg.4261"/>
<sequence length="59" mass="7260">MSQSIEHIKVINTVEVNGCYLKEHRHHSERRKMLKLHFVYYDRRSHNRRQQSIELDIEA</sequence>
<dbReference type="RefSeq" id="WP_033095836.1">
    <property type="nucleotide sequence ID" value="NZ_JQED01000056.1"/>
</dbReference>